<evidence type="ECO:0000313" key="2">
    <source>
        <dbReference type="Proteomes" id="UP000276133"/>
    </source>
</evidence>
<dbReference type="EMBL" id="REGN01006900">
    <property type="protein sequence ID" value="RNA07933.1"/>
    <property type="molecule type" value="Genomic_DNA"/>
</dbReference>
<comment type="caution">
    <text evidence="1">The sequence shown here is derived from an EMBL/GenBank/DDBJ whole genome shotgun (WGS) entry which is preliminary data.</text>
</comment>
<keyword evidence="2" id="KW-1185">Reference proteome</keyword>
<evidence type="ECO:0000313" key="1">
    <source>
        <dbReference type="EMBL" id="RNA07933.1"/>
    </source>
</evidence>
<accession>A0A3M7Q9A3</accession>
<dbReference type="Proteomes" id="UP000276133">
    <property type="component" value="Unassembled WGS sequence"/>
</dbReference>
<gene>
    <name evidence="1" type="ORF">BpHYR1_025917</name>
</gene>
<protein>
    <submittedName>
        <fullName evidence="1">Uncharacterized protein</fullName>
    </submittedName>
</protein>
<name>A0A3M7Q9A3_BRAPC</name>
<dbReference type="AlphaFoldDB" id="A0A3M7Q9A3"/>
<proteinExistence type="predicted"/>
<sequence>MRKYVYLIMIFYDKDLIIKNHNLSHSILLYVKEDTHLLFHGINKSFAFLLVDIFKTDKN</sequence>
<organism evidence="1 2">
    <name type="scientific">Brachionus plicatilis</name>
    <name type="common">Marine rotifer</name>
    <name type="synonym">Brachionus muelleri</name>
    <dbReference type="NCBI Taxonomy" id="10195"/>
    <lineage>
        <taxon>Eukaryota</taxon>
        <taxon>Metazoa</taxon>
        <taxon>Spiralia</taxon>
        <taxon>Gnathifera</taxon>
        <taxon>Rotifera</taxon>
        <taxon>Eurotatoria</taxon>
        <taxon>Monogononta</taxon>
        <taxon>Pseudotrocha</taxon>
        <taxon>Ploima</taxon>
        <taxon>Brachionidae</taxon>
        <taxon>Brachionus</taxon>
    </lineage>
</organism>
<reference evidence="1 2" key="1">
    <citation type="journal article" date="2018" name="Sci. Rep.">
        <title>Genomic signatures of local adaptation to the degree of environmental predictability in rotifers.</title>
        <authorList>
            <person name="Franch-Gras L."/>
            <person name="Hahn C."/>
            <person name="Garcia-Roger E.M."/>
            <person name="Carmona M.J."/>
            <person name="Serra M."/>
            <person name="Gomez A."/>
        </authorList>
    </citation>
    <scope>NUCLEOTIDE SEQUENCE [LARGE SCALE GENOMIC DNA]</scope>
    <source>
        <strain evidence="1">HYR1</strain>
    </source>
</reference>